<proteinExistence type="predicted"/>
<protein>
    <submittedName>
        <fullName evidence="2">Uncharacterized protein</fullName>
    </submittedName>
</protein>
<gene>
    <name evidence="2" type="ORF">GCM10010411_75580</name>
</gene>
<dbReference type="EMBL" id="BAAATD010000013">
    <property type="protein sequence ID" value="GAA2627353.1"/>
    <property type="molecule type" value="Genomic_DNA"/>
</dbReference>
<evidence type="ECO:0000313" key="2">
    <source>
        <dbReference type="EMBL" id="GAA2627353.1"/>
    </source>
</evidence>
<organism evidence="2 3">
    <name type="scientific">Actinomadura fulvescens</name>
    <dbReference type="NCBI Taxonomy" id="46160"/>
    <lineage>
        <taxon>Bacteria</taxon>
        <taxon>Bacillati</taxon>
        <taxon>Actinomycetota</taxon>
        <taxon>Actinomycetes</taxon>
        <taxon>Streptosporangiales</taxon>
        <taxon>Thermomonosporaceae</taxon>
        <taxon>Actinomadura</taxon>
    </lineage>
</organism>
<feature type="compositionally biased region" description="Polar residues" evidence="1">
    <location>
        <begin position="98"/>
        <end position="114"/>
    </location>
</feature>
<name>A0ABN3QIF1_9ACTN</name>
<keyword evidence="3" id="KW-1185">Reference proteome</keyword>
<sequence>MSIRSERTSRSRALLGEIQHHPGDIQRILQKRPDPTHGHELEAEAEPHMFTTVPINERPIIVIEEEHPLQIRTRRRTRVPAVRRRLFVGQEVHRHTPQSRTDPQVTNPELPNRH</sequence>
<accession>A0ABN3QIF1</accession>
<feature type="region of interest" description="Disordered" evidence="1">
    <location>
        <begin position="89"/>
        <end position="114"/>
    </location>
</feature>
<reference evidence="2 3" key="1">
    <citation type="journal article" date="2019" name="Int. J. Syst. Evol. Microbiol.">
        <title>The Global Catalogue of Microorganisms (GCM) 10K type strain sequencing project: providing services to taxonomists for standard genome sequencing and annotation.</title>
        <authorList>
            <consortium name="The Broad Institute Genomics Platform"/>
            <consortium name="The Broad Institute Genome Sequencing Center for Infectious Disease"/>
            <person name="Wu L."/>
            <person name="Ma J."/>
        </authorList>
    </citation>
    <scope>NUCLEOTIDE SEQUENCE [LARGE SCALE GENOMIC DNA]</scope>
    <source>
        <strain evidence="2 3">JCM 6833</strain>
    </source>
</reference>
<evidence type="ECO:0000256" key="1">
    <source>
        <dbReference type="SAM" id="MobiDB-lite"/>
    </source>
</evidence>
<evidence type="ECO:0000313" key="3">
    <source>
        <dbReference type="Proteomes" id="UP001501509"/>
    </source>
</evidence>
<comment type="caution">
    <text evidence="2">The sequence shown here is derived from an EMBL/GenBank/DDBJ whole genome shotgun (WGS) entry which is preliminary data.</text>
</comment>
<dbReference type="Proteomes" id="UP001501509">
    <property type="component" value="Unassembled WGS sequence"/>
</dbReference>